<reference evidence="3" key="1">
    <citation type="submission" date="2006-01" db="EMBL/GenBank/DDBJ databases">
        <title>Complete sequence of Anaeromyxobacter dehalogenans 2CP-C.</title>
        <authorList>
            <consortium name="US DOE Joint Genome Institute"/>
            <person name="Copeland A."/>
            <person name="Lucas S."/>
            <person name="Lapidus A."/>
            <person name="Barry K."/>
            <person name="Detter J.C."/>
            <person name="Glavina T."/>
            <person name="Hammon N."/>
            <person name="Israni S."/>
            <person name="Pitluck S."/>
            <person name="Brettin T."/>
            <person name="Bruce D."/>
            <person name="Han C."/>
            <person name="Tapia R."/>
            <person name="Gilna P."/>
            <person name="Kiss H."/>
            <person name="Schmutz J."/>
            <person name="Larimer F."/>
            <person name="Land M."/>
            <person name="Kyrpides N."/>
            <person name="Anderson I."/>
            <person name="Sanford R.A."/>
            <person name="Ritalahti K.M."/>
            <person name="Thomas H.S."/>
            <person name="Kirby J.R."/>
            <person name="Zhulin I.B."/>
            <person name="Loeffler F.E."/>
            <person name="Richardson P."/>
        </authorList>
    </citation>
    <scope>NUCLEOTIDE SEQUENCE</scope>
    <source>
        <strain evidence="3">2CP-C</strain>
    </source>
</reference>
<feature type="compositionally biased region" description="Pro residues" evidence="1">
    <location>
        <begin position="226"/>
        <end position="236"/>
    </location>
</feature>
<proteinExistence type="predicted"/>
<dbReference type="AlphaFoldDB" id="Q2IPH7"/>
<dbReference type="KEGG" id="ade:Adeh_0934"/>
<accession>Q2IPH7</accession>
<dbReference type="EMBL" id="CP000251">
    <property type="protein sequence ID" value="ABC80709.1"/>
    <property type="molecule type" value="Genomic_DNA"/>
</dbReference>
<sequence>MPLDTKRQPQEQCPKFRTLTAADGAMNDQHTEGTDTTAGVEPKVIKRYTNRKLYDTVESRYVTLDEIAEMIKGGAEVKIIDNRTKEDLTSITLAQIIFEEEKKTSKMSLETLRDLIRHGGEVAQRLVVGTQAELRGRVEAVRAAAEQRVQNLMARSQATSDRAKELMSASQEAMASLQRRVDERVRAAVDGVSSLSEVRRQLDEITTRLHELERKLEESAREDRPPPPPQEPPAAQ</sequence>
<evidence type="ECO:0000256" key="1">
    <source>
        <dbReference type="SAM" id="MobiDB-lite"/>
    </source>
</evidence>
<keyword evidence="3" id="KW-0238">DNA-binding</keyword>
<gene>
    <name evidence="3" type="ordered locus">Adeh_0934</name>
</gene>
<feature type="domain" description="PHA accumulation regulator DNA-binding N-terminal" evidence="2">
    <location>
        <begin position="44"/>
        <end position="103"/>
    </location>
</feature>
<name>Q2IPH7_ANADE</name>
<dbReference type="Proteomes" id="UP000001935">
    <property type="component" value="Chromosome"/>
</dbReference>
<dbReference type="GO" id="GO:0003677">
    <property type="term" value="F:DNA binding"/>
    <property type="evidence" value="ECO:0007669"/>
    <property type="project" value="UniProtKB-KW"/>
</dbReference>
<dbReference type="eggNOG" id="COG5394">
    <property type="taxonomic scope" value="Bacteria"/>
</dbReference>
<protein>
    <submittedName>
        <fullName evidence="3">PHA accumulation regulator DNA-binding-like protein</fullName>
    </submittedName>
</protein>
<feature type="region of interest" description="Disordered" evidence="1">
    <location>
        <begin position="210"/>
        <end position="236"/>
    </location>
</feature>
<dbReference type="STRING" id="290397.Adeh_0934"/>
<organism evidence="3 4">
    <name type="scientific">Anaeromyxobacter dehalogenans (strain 2CP-C)</name>
    <dbReference type="NCBI Taxonomy" id="290397"/>
    <lineage>
        <taxon>Bacteria</taxon>
        <taxon>Pseudomonadati</taxon>
        <taxon>Myxococcota</taxon>
        <taxon>Myxococcia</taxon>
        <taxon>Myxococcales</taxon>
        <taxon>Cystobacterineae</taxon>
        <taxon>Anaeromyxobacteraceae</taxon>
        <taxon>Anaeromyxobacter</taxon>
    </lineage>
</organism>
<dbReference type="InterPro" id="IPR012909">
    <property type="entry name" value="PHA_DNA-bd_N"/>
</dbReference>
<dbReference type="HOGENOM" id="CLU_089210_2_0_7"/>
<evidence type="ECO:0000313" key="3">
    <source>
        <dbReference type="EMBL" id="ABC80709.1"/>
    </source>
</evidence>
<evidence type="ECO:0000259" key="2">
    <source>
        <dbReference type="Pfam" id="PF07879"/>
    </source>
</evidence>
<feature type="compositionally biased region" description="Basic and acidic residues" evidence="1">
    <location>
        <begin position="210"/>
        <end position="225"/>
    </location>
</feature>
<evidence type="ECO:0000313" key="4">
    <source>
        <dbReference type="Proteomes" id="UP000001935"/>
    </source>
</evidence>
<dbReference type="Pfam" id="PF07879">
    <property type="entry name" value="PHB_acc_N"/>
    <property type="match status" value="1"/>
</dbReference>